<dbReference type="InterPro" id="IPR028055">
    <property type="entry name" value="YidC/Oxa/ALB_C"/>
</dbReference>
<dbReference type="CDD" id="cd20070">
    <property type="entry name" value="5TM_YidC_Alb3"/>
    <property type="match status" value="1"/>
</dbReference>
<evidence type="ECO:0000256" key="8">
    <source>
        <dbReference type="ARBA" id="ARBA00023136"/>
    </source>
</evidence>
<evidence type="ECO:0000256" key="3">
    <source>
        <dbReference type="ARBA" id="ARBA00022475"/>
    </source>
</evidence>
<proteinExistence type="inferred from homology"/>
<reference evidence="14 15" key="1">
    <citation type="submission" date="2020-08" db="EMBL/GenBank/DDBJ databases">
        <title>Genomic Encyclopedia of Type Strains, Phase IV (KMG-IV): sequencing the most valuable type-strain genomes for metagenomic binning, comparative biology and taxonomic classification.</title>
        <authorList>
            <person name="Goeker M."/>
        </authorList>
    </citation>
    <scope>NUCLEOTIDE SEQUENCE [LARGE SCALE GENOMIC DNA]</scope>
    <source>
        <strain evidence="14 15">DSM 24696</strain>
    </source>
</reference>
<accession>A0A840QSC5</accession>
<keyword evidence="15" id="KW-1185">Reference proteome</keyword>
<dbReference type="NCBIfam" id="TIGR03592">
    <property type="entry name" value="yidC_oxa1_cterm"/>
    <property type="match status" value="1"/>
</dbReference>
<dbReference type="Proteomes" id="UP000551878">
    <property type="component" value="Unassembled WGS sequence"/>
</dbReference>
<dbReference type="AlphaFoldDB" id="A0A840QSC5"/>
<evidence type="ECO:0000256" key="6">
    <source>
        <dbReference type="ARBA" id="ARBA00022927"/>
    </source>
</evidence>
<dbReference type="PANTHER" id="PTHR12428">
    <property type="entry name" value="OXA1"/>
    <property type="match status" value="1"/>
</dbReference>
<evidence type="ECO:0000256" key="7">
    <source>
        <dbReference type="ARBA" id="ARBA00022989"/>
    </source>
</evidence>
<evidence type="ECO:0000313" key="15">
    <source>
        <dbReference type="Proteomes" id="UP000551878"/>
    </source>
</evidence>
<evidence type="ECO:0000256" key="4">
    <source>
        <dbReference type="ARBA" id="ARBA00022692"/>
    </source>
</evidence>
<evidence type="ECO:0000256" key="2">
    <source>
        <dbReference type="ARBA" id="ARBA00022448"/>
    </source>
</evidence>
<dbReference type="RefSeq" id="WP_184664605.1">
    <property type="nucleotide sequence ID" value="NZ_JACHHB010000010.1"/>
</dbReference>
<keyword evidence="9" id="KW-0564">Palmitate</keyword>
<dbReference type="HAMAP" id="MF_01811">
    <property type="entry name" value="YidC_type2"/>
    <property type="match status" value="1"/>
</dbReference>
<evidence type="ECO:0000256" key="10">
    <source>
        <dbReference type="ARBA" id="ARBA00023186"/>
    </source>
</evidence>
<dbReference type="GO" id="GO:0051205">
    <property type="term" value="P:protein insertion into membrane"/>
    <property type="evidence" value="ECO:0007669"/>
    <property type="project" value="TreeGrafter"/>
</dbReference>
<comment type="subcellular location">
    <subcellularLocation>
        <location evidence="1 12">Cell membrane</location>
        <topology evidence="1 12">Multi-pass membrane protein</topology>
    </subcellularLocation>
</comment>
<feature type="transmembrane region" description="Helical" evidence="12">
    <location>
        <begin position="68"/>
        <end position="88"/>
    </location>
</feature>
<keyword evidence="8 12" id="KW-0472">Membrane</keyword>
<evidence type="ECO:0000256" key="5">
    <source>
        <dbReference type="ARBA" id="ARBA00022729"/>
    </source>
</evidence>
<keyword evidence="5 12" id="KW-0732">Signal</keyword>
<evidence type="ECO:0000256" key="1">
    <source>
        <dbReference type="ARBA" id="ARBA00004651"/>
    </source>
</evidence>
<evidence type="ECO:0000256" key="12">
    <source>
        <dbReference type="HAMAP-Rule" id="MF_01811"/>
    </source>
</evidence>
<feature type="transmembrane region" description="Helical" evidence="12">
    <location>
        <begin position="219"/>
        <end position="237"/>
    </location>
</feature>
<comment type="function">
    <text evidence="12">Required for the insertion and/or proper folding and/or complex formation of integral membrane proteins into the membrane. Involved in integration of membrane proteins that insert both dependently and independently of the Sec translocase complex, as well as at least some lipoproteins.</text>
</comment>
<keyword evidence="11 12" id="KW-0449">Lipoprotein</keyword>
<evidence type="ECO:0000256" key="11">
    <source>
        <dbReference type="ARBA" id="ARBA00023288"/>
    </source>
</evidence>
<keyword evidence="10 12" id="KW-0143">Chaperone</keyword>
<keyword evidence="6 12" id="KW-0653">Protein transport</keyword>
<dbReference type="PROSITE" id="PS51257">
    <property type="entry name" value="PROKAR_LIPOPROTEIN"/>
    <property type="match status" value="1"/>
</dbReference>
<feature type="transmembrane region" description="Helical" evidence="12">
    <location>
        <begin position="178"/>
        <end position="199"/>
    </location>
</feature>
<dbReference type="GO" id="GO:0015031">
    <property type="term" value="P:protein transport"/>
    <property type="evidence" value="ECO:0007669"/>
    <property type="project" value="UniProtKB-KW"/>
</dbReference>
<evidence type="ECO:0000313" key="14">
    <source>
        <dbReference type="EMBL" id="MBB5174177.1"/>
    </source>
</evidence>
<keyword evidence="4 12" id="KW-0812">Transmembrane</keyword>
<feature type="transmembrane region" description="Helical" evidence="12">
    <location>
        <begin position="144"/>
        <end position="166"/>
    </location>
</feature>
<evidence type="ECO:0000256" key="9">
    <source>
        <dbReference type="ARBA" id="ARBA00023139"/>
    </source>
</evidence>
<keyword evidence="3 12" id="KW-1003">Cell membrane</keyword>
<comment type="caution">
    <text evidence="14">The sequence shown here is derived from an EMBL/GenBank/DDBJ whole genome shotgun (WGS) entry which is preliminary data.</text>
</comment>
<feature type="domain" description="Membrane insertase YidC/Oxa/ALB C-terminal" evidence="13">
    <location>
        <begin position="68"/>
        <end position="259"/>
    </location>
</feature>
<name>A0A840QSC5_9BACI</name>
<evidence type="ECO:0000259" key="13">
    <source>
        <dbReference type="Pfam" id="PF02096"/>
    </source>
</evidence>
<dbReference type="PANTHER" id="PTHR12428:SF65">
    <property type="entry name" value="CYTOCHROME C OXIDASE ASSEMBLY PROTEIN COX18, MITOCHONDRIAL"/>
    <property type="match status" value="1"/>
</dbReference>
<dbReference type="InterPro" id="IPR023060">
    <property type="entry name" value="YidC/YidC1/YidC2_Firmicutes"/>
</dbReference>
<dbReference type="GO" id="GO:0005886">
    <property type="term" value="C:plasma membrane"/>
    <property type="evidence" value="ECO:0007669"/>
    <property type="project" value="UniProtKB-SubCell"/>
</dbReference>
<comment type="similarity">
    <text evidence="12">Belongs to the OXA1/ALB3/YidC family. Type 2 subfamily.</text>
</comment>
<protein>
    <recommendedName>
        <fullName evidence="12">Membrane protein insertase YidC</fullName>
    </recommendedName>
    <alternativeName>
        <fullName evidence="12">Foldase YidC</fullName>
    </alternativeName>
    <alternativeName>
        <fullName evidence="12">Membrane integrase YidC</fullName>
    </alternativeName>
    <alternativeName>
        <fullName evidence="12">Membrane protein YidC</fullName>
    </alternativeName>
</protein>
<dbReference type="InterPro" id="IPR001708">
    <property type="entry name" value="YidC/ALB3/OXA1/COX18"/>
</dbReference>
<sequence length="277" mass="32098">MPRTSVFTHKSFRSFLLVLAVLFVLFLSGCQASTEPIDAETTGTFNHYVVYPFSFLIKYFASLFNGNYGLSIVLMTLLIRIAIMPLMLKQFKMQMFMKEKMTVIKPEMDELREKYKNDKTSDAKRQMQKEMMELYQKHNFNPMASMGGCLPMFIQLPIMIGFYYAIMRTPEIAEHTFLWFNLGESDIVLPFIAAFVYLVQFKISQQNMDIGNEQQKQQMAVMGYMMPLFMGFISFNVAAALPLYWSVGGLFLIGQTLLFRWIVKPKTSSIETSMQKQ</sequence>
<keyword evidence="7 12" id="KW-1133">Transmembrane helix</keyword>
<dbReference type="EMBL" id="JACHHB010000010">
    <property type="protein sequence ID" value="MBB5174177.1"/>
    <property type="molecule type" value="Genomic_DNA"/>
</dbReference>
<dbReference type="GO" id="GO:0032977">
    <property type="term" value="F:membrane insertase activity"/>
    <property type="evidence" value="ECO:0007669"/>
    <property type="project" value="InterPro"/>
</dbReference>
<gene>
    <name evidence="12" type="primary">yidC</name>
    <name evidence="14" type="ORF">HNQ41_002371</name>
</gene>
<dbReference type="InterPro" id="IPR047196">
    <property type="entry name" value="YidC_ALB_C"/>
</dbReference>
<organism evidence="14 15">
    <name type="scientific">Texcoconibacillus texcoconensis</name>
    <dbReference type="NCBI Taxonomy" id="1095777"/>
    <lineage>
        <taxon>Bacteria</taxon>
        <taxon>Bacillati</taxon>
        <taxon>Bacillota</taxon>
        <taxon>Bacilli</taxon>
        <taxon>Bacillales</taxon>
        <taxon>Bacillaceae</taxon>
        <taxon>Texcoconibacillus</taxon>
    </lineage>
</organism>
<dbReference type="Pfam" id="PF02096">
    <property type="entry name" value="60KD_IMP"/>
    <property type="match status" value="1"/>
</dbReference>
<keyword evidence="2 12" id="KW-0813">Transport</keyword>
<feature type="transmembrane region" description="Helical" evidence="12">
    <location>
        <begin position="243"/>
        <end position="263"/>
    </location>
</feature>